<keyword evidence="3" id="KW-0808">Transferase</keyword>
<dbReference type="PROSITE" id="PS51918">
    <property type="entry name" value="RADICAL_SAM"/>
    <property type="match status" value="1"/>
</dbReference>
<evidence type="ECO:0000259" key="9">
    <source>
        <dbReference type="PROSITE" id="PS51918"/>
    </source>
</evidence>
<reference evidence="10 11" key="1">
    <citation type="journal article" date="2019" name="Int. J. Syst. Evol. Microbiol.">
        <title>The Global Catalogue of Microorganisms (GCM) 10K type strain sequencing project: providing services to taxonomists for standard genome sequencing and annotation.</title>
        <authorList>
            <consortium name="The Broad Institute Genomics Platform"/>
            <consortium name="The Broad Institute Genome Sequencing Center for Infectious Disease"/>
            <person name="Wu L."/>
            <person name="Ma J."/>
        </authorList>
    </citation>
    <scope>NUCLEOTIDE SEQUENCE [LARGE SCALE GENOMIC DNA]</scope>
    <source>
        <strain evidence="10 11">JCM 4395</strain>
    </source>
</reference>
<dbReference type="InterPro" id="IPR023404">
    <property type="entry name" value="rSAM_horseshoe"/>
</dbReference>
<keyword evidence="2" id="KW-0489">Methyltransferase</keyword>
<dbReference type="InterPro" id="IPR034466">
    <property type="entry name" value="Methyltransferase_Class_B"/>
</dbReference>
<dbReference type="EMBL" id="BAAASG010000007">
    <property type="protein sequence ID" value="GAA2489831.1"/>
    <property type="molecule type" value="Genomic_DNA"/>
</dbReference>
<dbReference type="NCBIfam" id="TIGR04479">
    <property type="entry name" value="bcpD_PhpK_rSAM"/>
    <property type="match status" value="1"/>
</dbReference>
<sequence>MAGLDCVVIGYNEGNFDDYRVMSERAGPGSPEYQVFRKEHLVVDGRPMPWMDAFSTLRNRVTGRHDRYHVGEVFNLAALYLTSFLRRRGLSAEPVSLYSGERDRLADLLAERPTVVAVTTTFYVNILPVVPIVEFVREYSPDSHIVIGGPLVDNLCMNGITDTVQDLFDAMGADSYVRESQGETALARLAATLKEGRDISAVDNVIHCTDGMWQLTRRRPESNDLDDSSIDWSGFSPELIGATAQLRTARSCAFKCSFCDYPSRAGALTTASVETVRKELRAMAELGVRNVVFVDDTFNVPPKRFKEICRMMIEEDLGLRWYSYFRCSNARDEEAFDLAAESGCSGVFLGIESGDTEILANMHKLAQDSQYRVGLERLNERDITTFASIIVGFPGENARTVSNTVDFLNETKPTFWRAQAWWANPRSPVYRNKEALGIEGEGYSWSHATMTSSEAADLTDSMFDRVTGSTWLPLYDFDFWSLPYLSGKGVGVDELTPILQLSEQIMRVRDTGGADGAPQLRSLEQQFEAAVGALDSAPARFRF</sequence>
<organism evidence="10 11">
    <name type="scientific">Streptomyces longisporus</name>
    <dbReference type="NCBI Taxonomy" id="1948"/>
    <lineage>
        <taxon>Bacteria</taxon>
        <taxon>Bacillati</taxon>
        <taxon>Actinomycetota</taxon>
        <taxon>Actinomycetes</taxon>
        <taxon>Kitasatosporales</taxon>
        <taxon>Streptomycetaceae</taxon>
        <taxon>Streptomyces</taxon>
    </lineage>
</organism>
<evidence type="ECO:0000313" key="11">
    <source>
        <dbReference type="Proteomes" id="UP001501777"/>
    </source>
</evidence>
<keyword evidence="7" id="KW-0411">Iron-sulfur</keyword>
<dbReference type="RefSeq" id="WP_344400792.1">
    <property type="nucleotide sequence ID" value="NZ_BAAASG010000007.1"/>
</dbReference>
<protein>
    <recommendedName>
        <fullName evidence="12">PhpK family radical SAM P-methyltransferase</fullName>
    </recommendedName>
</protein>
<keyword evidence="4" id="KW-0949">S-adenosyl-L-methionine</keyword>
<dbReference type="SFLD" id="SFLDG01123">
    <property type="entry name" value="methyltransferase_(Class_B)"/>
    <property type="match status" value="1"/>
</dbReference>
<dbReference type="InterPro" id="IPR006638">
    <property type="entry name" value="Elp3/MiaA/NifB-like_rSAM"/>
</dbReference>
<evidence type="ECO:0000259" key="8">
    <source>
        <dbReference type="PROSITE" id="PS51332"/>
    </source>
</evidence>
<dbReference type="SMART" id="SM00729">
    <property type="entry name" value="Elp3"/>
    <property type="match status" value="1"/>
</dbReference>
<dbReference type="InterPro" id="IPR007197">
    <property type="entry name" value="rSAM"/>
</dbReference>
<feature type="domain" description="B12-binding" evidence="8">
    <location>
        <begin position="56"/>
        <end position="200"/>
    </location>
</feature>
<proteinExistence type="predicted"/>
<keyword evidence="11" id="KW-1185">Reference proteome</keyword>
<accession>A0ABN3LTA8</accession>
<dbReference type="PANTHER" id="PTHR43409">
    <property type="entry name" value="ANAEROBIC MAGNESIUM-PROTOPORPHYRIN IX MONOMETHYL ESTER CYCLASE-RELATED"/>
    <property type="match status" value="1"/>
</dbReference>
<evidence type="ECO:0008006" key="12">
    <source>
        <dbReference type="Google" id="ProtNLM"/>
    </source>
</evidence>
<keyword evidence="5" id="KW-0479">Metal-binding</keyword>
<name>A0ABN3LTA8_STRLO</name>
<feature type="domain" description="Radical SAM core" evidence="9">
    <location>
        <begin position="238"/>
        <end position="469"/>
    </location>
</feature>
<dbReference type="InterPro" id="IPR051198">
    <property type="entry name" value="BchE-like"/>
</dbReference>
<dbReference type="InterPro" id="IPR006158">
    <property type="entry name" value="Cobalamin-bd"/>
</dbReference>
<dbReference type="InterPro" id="IPR031003">
    <property type="entry name" value="BcpD_PhpK_rSAM"/>
</dbReference>
<evidence type="ECO:0000256" key="3">
    <source>
        <dbReference type="ARBA" id="ARBA00022679"/>
    </source>
</evidence>
<keyword evidence="6" id="KW-0408">Iron</keyword>
<dbReference type="InterPro" id="IPR058240">
    <property type="entry name" value="rSAM_sf"/>
</dbReference>
<comment type="caution">
    <text evidence="10">The sequence shown here is derived from an EMBL/GenBank/DDBJ whole genome shotgun (WGS) entry which is preliminary data.</text>
</comment>
<dbReference type="Gene3D" id="3.80.30.20">
    <property type="entry name" value="tm_1862 like domain"/>
    <property type="match status" value="1"/>
</dbReference>
<evidence type="ECO:0000313" key="10">
    <source>
        <dbReference type="EMBL" id="GAA2489831.1"/>
    </source>
</evidence>
<dbReference type="SFLD" id="SFLDG01082">
    <property type="entry name" value="B12-binding_domain_containing"/>
    <property type="match status" value="1"/>
</dbReference>
<dbReference type="PANTHER" id="PTHR43409:SF7">
    <property type="entry name" value="BLL1977 PROTEIN"/>
    <property type="match status" value="1"/>
</dbReference>
<evidence type="ECO:0000256" key="1">
    <source>
        <dbReference type="ARBA" id="ARBA00001966"/>
    </source>
</evidence>
<evidence type="ECO:0000256" key="4">
    <source>
        <dbReference type="ARBA" id="ARBA00022691"/>
    </source>
</evidence>
<dbReference type="SUPFAM" id="SSF102114">
    <property type="entry name" value="Radical SAM enzymes"/>
    <property type="match status" value="1"/>
</dbReference>
<dbReference type="Pfam" id="PF04055">
    <property type="entry name" value="Radical_SAM"/>
    <property type="match status" value="1"/>
</dbReference>
<dbReference type="SFLD" id="SFLDS00029">
    <property type="entry name" value="Radical_SAM"/>
    <property type="match status" value="1"/>
</dbReference>
<comment type="cofactor">
    <cofactor evidence="1">
        <name>[4Fe-4S] cluster</name>
        <dbReference type="ChEBI" id="CHEBI:49883"/>
    </cofactor>
</comment>
<evidence type="ECO:0000256" key="6">
    <source>
        <dbReference type="ARBA" id="ARBA00023004"/>
    </source>
</evidence>
<dbReference type="PROSITE" id="PS51332">
    <property type="entry name" value="B12_BINDING"/>
    <property type="match status" value="1"/>
</dbReference>
<evidence type="ECO:0000256" key="7">
    <source>
        <dbReference type="ARBA" id="ARBA00023014"/>
    </source>
</evidence>
<dbReference type="Proteomes" id="UP001501777">
    <property type="component" value="Unassembled WGS sequence"/>
</dbReference>
<dbReference type="CDD" id="cd01335">
    <property type="entry name" value="Radical_SAM"/>
    <property type="match status" value="1"/>
</dbReference>
<gene>
    <name evidence="10" type="ORF">GCM10010276_30970</name>
</gene>
<evidence type="ECO:0000256" key="2">
    <source>
        <dbReference type="ARBA" id="ARBA00022603"/>
    </source>
</evidence>
<evidence type="ECO:0000256" key="5">
    <source>
        <dbReference type="ARBA" id="ARBA00022723"/>
    </source>
</evidence>